<keyword evidence="9" id="KW-1185">Reference proteome</keyword>
<keyword evidence="5 6" id="KW-0472">Membrane</keyword>
<feature type="transmembrane region" description="Helical" evidence="6">
    <location>
        <begin position="652"/>
        <end position="677"/>
    </location>
</feature>
<dbReference type="InterPro" id="IPR038766">
    <property type="entry name" value="Membrane_comp_ABC_pdt"/>
</dbReference>
<evidence type="ECO:0000256" key="3">
    <source>
        <dbReference type="ARBA" id="ARBA00022692"/>
    </source>
</evidence>
<dbReference type="RefSeq" id="WP_169505229.1">
    <property type="nucleotide sequence ID" value="NZ_JABBPN010000009.1"/>
</dbReference>
<dbReference type="PANTHER" id="PTHR30287">
    <property type="entry name" value="MEMBRANE COMPONENT OF PREDICTED ABC SUPERFAMILY METABOLITE UPTAKE TRANSPORTER"/>
    <property type="match status" value="1"/>
</dbReference>
<evidence type="ECO:0000256" key="5">
    <source>
        <dbReference type="ARBA" id="ARBA00023136"/>
    </source>
</evidence>
<dbReference type="EMBL" id="JABBPN010000009">
    <property type="protein sequence ID" value="NMO96448.1"/>
    <property type="molecule type" value="Genomic_DNA"/>
</dbReference>
<sequence length="782" mass="84890">MSIWNLTAANLRKNWGSALSLAMLILLSTLLLHVGLGIFVKVDPFFTERVEESQSAHGIVILQEKLYEPEQLAYLQQDSRVTSVEAEQVMYMGQASIGVGSQSMGVASLFMNLDQERDIAPVKLLQEAAVPAEKAVYVPVSLKNMGYELGDALDLSYLNKDFQFMVAGYFETTAFGTVNSGTLKFYVKEPAYQQLEKSIKDTAGSRMLSVRMVDPEQSSQLLRSFKEETGVRQSEESTFLNTNFMDYRSMAMVTTMMISIFAMLLVAFSWIIVIVALIVIRFRVVNTIEDQMVNMGVLGALGYTSRQIKASLILQFMVISAVGAGPGSLLSYVAQPAISDLLSSLSGLTWVSGFQPVIDLVSAVVVLLLVLGVTFAASRRISKLPPVIALRGGVHTHSFRRNAAPLDRGWGGLQLRLAMKNIGANLRQNVIVALIMAGVTFASVFTAIIHYNVAVDKGALYDMFGSEMSDIVISAQEGADSASLFTALAGKEGVVKANLLDVSPGFMDGLDLAVYVAEDFDSMENLSVYKGRMPLHDNEIVLTGVMSDNVGKTIGETVELEAGGNSGSFLITGLTQTMNNGGQVALMTLSGMHTLNPSYDIRSLHLYLDDPSRVDDVIDELKQDYAENIAQIQNYYELAEMQLSTYSSSISLLMTVVLIVTSLVVALIVYLVIHSLILKRKRDLGIYKAIGYTTFQLMVQTALSLLPAIVAGAVIGGLLAAWVSNPLLSLLLYNVGVSSAAFDVPVIVVMVLCAAVVGLAYVISLATSRRIRKVSAYELIVE</sequence>
<organism evidence="8 9">
    <name type="scientific">Paenibacillus lemnae</name>
    <dbReference type="NCBI Taxonomy" id="1330551"/>
    <lineage>
        <taxon>Bacteria</taxon>
        <taxon>Bacillati</taxon>
        <taxon>Bacillota</taxon>
        <taxon>Bacilli</taxon>
        <taxon>Bacillales</taxon>
        <taxon>Paenibacillaceae</taxon>
        <taxon>Paenibacillus</taxon>
    </lineage>
</organism>
<keyword evidence="3 6" id="KW-0812">Transmembrane</keyword>
<protein>
    <submittedName>
        <fullName evidence="8">ABC transporter permease</fullName>
    </submittedName>
</protein>
<dbReference type="PANTHER" id="PTHR30287:SF2">
    <property type="entry name" value="BLL1001 PROTEIN"/>
    <property type="match status" value="1"/>
</dbReference>
<dbReference type="GO" id="GO:0005886">
    <property type="term" value="C:plasma membrane"/>
    <property type="evidence" value="ECO:0007669"/>
    <property type="project" value="UniProtKB-SubCell"/>
</dbReference>
<dbReference type="Pfam" id="PF02687">
    <property type="entry name" value="FtsX"/>
    <property type="match status" value="2"/>
</dbReference>
<keyword evidence="4 6" id="KW-1133">Transmembrane helix</keyword>
<feature type="transmembrane region" description="Helical" evidence="6">
    <location>
        <begin position="697"/>
        <end position="724"/>
    </location>
</feature>
<dbReference type="InterPro" id="IPR003838">
    <property type="entry name" value="ABC3_permease_C"/>
</dbReference>
<evidence type="ECO:0000256" key="1">
    <source>
        <dbReference type="ARBA" id="ARBA00004651"/>
    </source>
</evidence>
<comment type="subcellular location">
    <subcellularLocation>
        <location evidence="1">Cell membrane</location>
        <topology evidence="1">Multi-pass membrane protein</topology>
    </subcellularLocation>
</comment>
<keyword evidence="2" id="KW-1003">Cell membrane</keyword>
<feature type="transmembrane region" description="Helical" evidence="6">
    <location>
        <begin position="312"/>
        <end position="334"/>
    </location>
</feature>
<feature type="transmembrane region" description="Helical" evidence="6">
    <location>
        <begin position="430"/>
        <end position="451"/>
    </location>
</feature>
<accession>A0A848M5N9</accession>
<name>A0A848M5N9_PAELE</name>
<evidence type="ECO:0000313" key="8">
    <source>
        <dbReference type="EMBL" id="NMO96448.1"/>
    </source>
</evidence>
<feature type="domain" description="ABC3 transporter permease C-terminal" evidence="7">
    <location>
        <begin position="656"/>
        <end position="774"/>
    </location>
</feature>
<feature type="domain" description="ABC3 transporter permease C-terminal" evidence="7">
    <location>
        <begin position="267"/>
        <end position="386"/>
    </location>
</feature>
<dbReference type="AlphaFoldDB" id="A0A848M5N9"/>
<evidence type="ECO:0000256" key="6">
    <source>
        <dbReference type="SAM" id="Phobius"/>
    </source>
</evidence>
<comment type="caution">
    <text evidence="8">The sequence shown here is derived from an EMBL/GenBank/DDBJ whole genome shotgun (WGS) entry which is preliminary data.</text>
</comment>
<feature type="transmembrane region" description="Helical" evidence="6">
    <location>
        <begin position="744"/>
        <end position="763"/>
    </location>
</feature>
<feature type="transmembrane region" description="Helical" evidence="6">
    <location>
        <begin position="354"/>
        <end position="377"/>
    </location>
</feature>
<evidence type="ECO:0000256" key="4">
    <source>
        <dbReference type="ARBA" id="ARBA00022989"/>
    </source>
</evidence>
<evidence type="ECO:0000259" key="7">
    <source>
        <dbReference type="Pfam" id="PF02687"/>
    </source>
</evidence>
<proteinExistence type="predicted"/>
<reference evidence="8 9" key="1">
    <citation type="submission" date="2020-04" db="EMBL/GenBank/DDBJ databases">
        <title>Paenibacillus algicola sp. nov., a novel marine bacterium producing alginate lyase.</title>
        <authorList>
            <person name="Huang H."/>
        </authorList>
    </citation>
    <scope>NUCLEOTIDE SEQUENCE [LARGE SCALE GENOMIC DNA]</scope>
    <source>
        <strain evidence="8 9">L7-75</strain>
    </source>
</reference>
<feature type="transmembrane region" description="Helical" evidence="6">
    <location>
        <begin position="256"/>
        <end position="280"/>
    </location>
</feature>
<evidence type="ECO:0000256" key="2">
    <source>
        <dbReference type="ARBA" id="ARBA00022475"/>
    </source>
</evidence>
<dbReference type="Proteomes" id="UP000565468">
    <property type="component" value="Unassembled WGS sequence"/>
</dbReference>
<gene>
    <name evidence="8" type="ORF">HII30_11760</name>
</gene>
<evidence type="ECO:0000313" key="9">
    <source>
        <dbReference type="Proteomes" id="UP000565468"/>
    </source>
</evidence>